<evidence type="ECO:0000256" key="10">
    <source>
        <dbReference type="SAM" id="MobiDB-lite"/>
    </source>
</evidence>
<dbReference type="PANTHER" id="PTHR32248:SF4">
    <property type="entry name" value="RNA POLYMERASE SIGMA-54 FACTOR"/>
    <property type="match status" value="1"/>
</dbReference>
<dbReference type="InterPro" id="IPR038709">
    <property type="entry name" value="RpoN_core-bd_sf"/>
</dbReference>
<evidence type="ECO:0000259" key="11">
    <source>
        <dbReference type="Pfam" id="PF04552"/>
    </source>
</evidence>
<dbReference type="Gene3D" id="1.10.10.60">
    <property type="entry name" value="Homeodomain-like"/>
    <property type="match status" value="1"/>
</dbReference>
<keyword evidence="8 9" id="KW-0804">Transcription</keyword>
<evidence type="ECO:0000256" key="6">
    <source>
        <dbReference type="ARBA" id="ARBA00023082"/>
    </source>
</evidence>
<organism evidence="13 14">
    <name type="scientific">Devosia rhizoryzae</name>
    <dbReference type="NCBI Taxonomy" id="2774137"/>
    <lineage>
        <taxon>Bacteria</taxon>
        <taxon>Pseudomonadati</taxon>
        <taxon>Pseudomonadota</taxon>
        <taxon>Alphaproteobacteria</taxon>
        <taxon>Hyphomicrobiales</taxon>
        <taxon>Devosiaceae</taxon>
        <taxon>Devosia</taxon>
    </lineage>
</organism>
<protein>
    <recommendedName>
        <fullName evidence="9">RNA polymerase sigma-54 factor</fullName>
    </recommendedName>
</protein>
<dbReference type="InterPro" id="IPR007634">
    <property type="entry name" value="RNA_pol_sigma_54_DNA-bd"/>
</dbReference>
<dbReference type="RefSeq" id="WP_201632194.1">
    <property type="nucleotide sequence ID" value="NZ_CP068046.1"/>
</dbReference>
<dbReference type="Pfam" id="PF00309">
    <property type="entry name" value="Sigma54_AID"/>
    <property type="match status" value="1"/>
</dbReference>
<evidence type="ECO:0000256" key="8">
    <source>
        <dbReference type="ARBA" id="ARBA00023163"/>
    </source>
</evidence>
<keyword evidence="7 9" id="KW-0238">DNA-binding</keyword>
<dbReference type="EMBL" id="CP068046">
    <property type="protein sequence ID" value="QQR38949.1"/>
    <property type="molecule type" value="Genomic_DNA"/>
</dbReference>
<accession>A0ABX7C6W9</accession>
<dbReference type="PROSITE" id="PS00717">
    <property type="entry name" value="SIGMA54_1"/>
    <property type="match status" value="1"/>
</dbReference>
<evidence type="ECO:0000256" key="3">
    <source>
        <dbReference type="ARBA" id="ARBA00022679"/>
    </source>
</evidence>
<keyword evidence="5 9" id="KW-0805">Transcription regulation</keyword>
<keyword evidence="2 9" id="KW-0240">DNA-directed RNA polymerase</keyword>
<dbReference type="PANTHER" id="PTHR32248">
    <property type="entry name" value="RNA POLYMERASE SIGMA-54 FACTOR"/>
    <property type="match status" value="1"/>
</dbReference>
<proteinExistence type="inferred from homology"/>
<evidence type="ECO:0000256" key="2">
    <source>
        <dbReference type="ARBA" id="ARBA00022478"/>
    </source>
</evidence>
<feature type="domain" description="RNA polymerase sigma factor 54 core-binding" evidence="12">
    <location>
        <begin position="129"/>
        <end position="316"/>
    </location>
</feature>
<dbReference type="InterPro" id="IPR000394">
    <property type="entry name" value="RNA_pol_sigma_54"/>
</dbReference>
<dbReference type="NCBIfam" id="TIGR02395">
    <property type="entry name" value="rpoN_sigma"/>
    <property type="match status" value="1"/>
</dbReference>
<evidence type="ECO:0000313" key="14">
    <source>
        <dbReference type="Proteomes" id="UP000595857"/>
    </source>
</evidence>
<dbReference type="Proteomes" id="UP000595857">
    <property type="component" value="Chromosome"/>
</dbReference>
<reference evidence="13 14" key="1">
    <citation type="submission" date="2021-01" db="EMBL/GenBank/DDBJ databases">
        <title>Genome seq and assembly of Devosia sp. LEGU1.</title>
        <authorList>
            <person name="Chhetri G."/>
        </authorList>
    </citation>
    <scope>NUCLEOTIDE SEQUENCE [LARGE SCALE GENOMIC DNA]</scope>
    <source>
        <strain evidence="13 14">LEGU1</strain>
    </source>
</reference>
<comment type="function">
    <text evidence="9">Sigma factors are initiation factors that promote the attachment of RNA polymerase to specific initiation sites and are then released.</text>
</comment>
<evidence type="ECO:0000256" key="7">
    <source>
        <dbReference type="ARBA" id="ARBA00023125"/>
    </source>
</evidence>
<evidence type="ECO:0000256" key="4">
    <source>
        <dbReference type="ARBA" id="ARBA00022695"/>
    </source>
</evidence>
<dbReference type="InterPro" id="IPR007046">
    <property type="entry name" value="RNA_pol_sigma_54_core-bd"/>
</dbReference>
<dbReference type="NCBIfam" id="NF004596">
    <property type="entry name" value="PRK05932.1-3"/>
    <property type="match status" value="1"/>
</dbReference>
<gene>
    <name evidence="13" type="primary">rpoN</name>
    <name evidence="13" type="ORF">JI748_14545</name>
</gene>
<feature type="region of interest" description="Disordered" evidence="10">
    <location>
        <begin position="99"/>
        <end position="130"/>
    </location>
</feature>
<name>A0ABX7C6W9_9HYPH</name>
<dbReference type="PROSITE" id="PS50044">
    <property type="entry name" value="SIGMA54_3"/>
    <property type="match status" value="1"/>
</dbReference>
<evidence type="ECO:0000259" key="12">
    <source>
        <dbReference type="Pfam" id="PF04963"/>
    </source>
</evidence>
<keyword evidence="4 9" id="KW-0548">Nucleotidyltransferase</keyword>
<evidence type="ECO:0000256" key="9">
    <source>
        <dbReference type="PIRNR" id="PIRNR000774"/>
    </source>
</evidence>
<dbReference type="PIRSF" id="PIRSF000774">
    <property type="entry name" value="RpoN"/>
    <property type="match status" value="1"/>
</dbReference>
<dbReference type="Pfam" id="PF04963">
    <property type="entry name" value="Sigma54_CBD"/>
    <property type="match status" value="1"/>
</dbReference>
<evidence type="ECO:0000313" key="13">
    <source>
        <dbReference type="EMBL" id="QQR38949.1"/>
    </source>
</evidence>
<keyword evidence="3 9" id="KW-0808">Transferase</keyword>
<dbReference type="PRINTS" id="PR00045">
    <property type="entry name" value="SIGMA54FCT"/>
</dbReference>
<keyword evidence="14" id="KW-1185">Reference proteome</keyword>
<keyword evidence="6 9" id="KW-0731">Sigma factor</keyword>
<dbReference type="Pfam" id="PF04552">
    <property type="entry name" value="Sigma54_DBD"/>
    <property type="match status" value="1"/>
</dbReference>
<evidence type="ECO:0000256" key="1">
    <source>
        <dbReference type="ARBA" id="ARBA00008798"/>
    </source>
</evidence>
<dbReference type="Gene3D" id="1.10.10.1330">
    <property type="entry name" value="RNA polymerase sigma-54 factor, core-binding domain"/>
    <property type="match status" value="1"/>
</dbReference>
<dbReference type="PROSITE" id="PS00718">
    <property type="entry name" value="SIGMA54_2"/>
    <property type="match status" value="1"/>
</dbReference>
<dbReference type="NCBIfam" id="NF009118">
    <property type="entry name" value="PRK12469.1"/>
    <property type="match status" value="1"/>
</dbReference>
<feature type="domain" description="RNA polymerase sigma factor 54 DNA-binding" evidence="11">
    <location>
        <begin position="331"/>
        <end position="491"/>
    </location>
</feature>
<sequence length="500" mass="55252">MALSPRLEFRQSQTLTLTPQLMQSIRLLQLSHLELSAFVDDELLRNPLLEREDGGTDEAPEPAEPRVEMSAYEDTVASSDRIKDADQIAEGYDTAVENVFPDSAPSDLGSSGGGPDRNGSFDGGDAPDLDQFVATRPRLSDHLEAQAHMLLRTPADRLIAQHLIDGLNEAGYLAIELDSVAELLGAEIEDVEAVLAVLQTCDPVGIFARTVAECLSMQLRERDRLDPMMQRLIDHLPMLVEHNMPALLRGVGCDREDLQDMLAELRMLDPKPGLAFDTSPVETVVPDVFVRAGPNGSWQIELNSDILPKVLVNRSYYATVSKKTRDPGEKTFLTDCLATANWLTKSLDQRAQTITKVAAEIVRQQDGFLTHGVAYLKPMTLKMVAEAIDMHESTVSRVTAQKYMATPRGLYEMKYFFTTAIASADGGGNHSAEAVRHRIKQLIDAEPPSAILSDDTIAEMLRKEQGMDVARRTVAKYREGMNIPSSVIRRRQKKELAQAS</sequence>
<evidence type="ECO:0000256" key="5">
    <source>
        <dbReference type="ARBA" id="ARBA00023015"/>
    </source>
</evidence>
<comment type="similarity">
    <text evidence="1 9">Belongs to the sigma-54 factor family.</text>
</comment>